<comment type="similarity">
    <text evidence="5">Belongs to the SAT4 family.</text>
</comment>
<keyword evidence="4 7" id="KW-0472">Membrane</keyword>
<dbReference type="GO" id="GO:0016020">
    <property type="term" value="C:membrane"/>
    <property type="evidence" value="ECO:0007669"/>
    <property type="project" value="UniProtKB-SubCell"/>
</dbReference>
<evidence type="ECO:0000313" key="9">
    <source>
        <dbReference type="EMBL" id="KAF2036388.1"/>
    </source>
</evidence>
<accession>A0A9P4HL85</accession>
<evidence type="ECO:0000256" key="3">
    <source>
        <dbReference type="ARBA" id="ARBA00022989"/>
    </source>
</evidence>
<feature type="transmembrane region" description="Helical" evidence="7">
    <location>
        <begin position="238"/>
        <end position="263"/>
    </location>
</feature>
<comment type="subcellular location">
    <subcellularLocation>
        <location evidence="1">Membrane</location>
        <topology evidence="1">Multi-pass membrane protein</topology>
    </subcellularLocation>
</comment>
<comment type="caution">
    <text evidence="9">The sequence shown here is derived from an EMBL/GenBank/DDBJ whole genome shotgun (WGS) entry which is preliminary data.</text>
</comment>
<evidence type="ECO:0000259" key="8">
    <source>
        <dbReference type="Pfam" id="PF20684"/>
    </source>
</evidence>
<dbReference type="PANTHER" id="PTHR33048">
    <property type="entry name" value="PTH11-LIKE INTEGRAL MEMBRANE PROTEIN (AFU_ORTHOLOGUE AFUA_5G11245)"/>
    <property type="match status" value="1"/>
</dbReference>
<keyword evidence="3 7" id="KW-1133">Transmembrane helix</keyword>
<dbReference type="Pfam" id="PF20684">
    <property type="entry name" value="Fung_rhodopsin"/>
    <property type="match status" value="1"/>
</dbReference>
<evidence type="ECO:0000313" key="10">
    <source>
        <dbReference type="Proteomes" id="UP000799777"/>
    </source>
</evidence>
<feature type="transmembrane region" description="Helical" evidence="7">
    <location>
        <begin position="16"/>
        <end position="36"/>
    </location>
</feature>
<keyword evidence="2 7" id="KW-0812">Transmembrane</keyword>
<feature type="transmembrane region" description="Helical" evidence="7">
    <location>
        <begin position="170"/>
        <end position="192"/>
    </location>
</feature>
<dbReference type="OrthoDB" id="5329176at2759"/>
<gene>
    <name evidence="9" type="ORF">EK21DRAFT_106490</name>
</gene>
<feature type="transmembrane region" description="Helical" evidence="7">
    <location>
        <begin position="204"/>
        <end position="226"/>
    </location>
</feature>
<name>A0A9P4HL85_9PLEO</name>
<evidence type="ECO:0000256" key="6">
    <source>
        <dbReference type="SAM" id="MobiDB-lite"/>
    </source>
</evidence>
<dbReference type="Proteomes" id="UP000799777">
    <property type="component" value="Unassembled WGS sequence"/>
</dbReference>
<dbReference type="AlphaFoldDB" id="A0A9P4HL85"/>
<sequence>MNFVDFPVHSDVQSHLIINIVIGCVVFLTVAARLVARKYMGTGIGLDDYFIVCSLPLCYTLLGIQGAFSRLGSGHSITEVMVNVPVILPLTFAFQLFYLLALGIIKTSILCFYTRVFISVRTLLAVKIMYGVVAIWALAHALAVVFICKPVEYQWNLTIAGGKCGDQIKLFQSIITTNILTDVVIMVLPIYTVWHLSMRKTEKVAVTACFLIGILCIIAAILRLYYVTNVDIRGDLTATMPITVFLAAFEPNLAVLCASIPMLRPCYTRYRQRQASKYSSNSSSGMSGEGKNSNISGSRKQRNNNVELDTIHMLEHDIDYKPAADAASNNEDNHTLNGSERNMTPAYQSVDTKRTVWKTRR</sequence>
<reference evidence="9" key="1">
    <citation type="journal article" date="2020" name="Stud. Mycol.">
        <title>101 Dothideomycetes genomes: a test case for predicting lifestyles and emergence of pathogens.</title>
        <authorList>
            <person name="Haridas S."/>
            <person name="Albert R."/>
            <person name="Binder M."/>
            <person name="Bloem J."/>
            <person name="Labutti K."/>
            <person name="Salamov A."/>
            <person name="Andreopoulos B."/>
            <person name="Baker S."/>
            <person name="Barry K."/>
            <person name="Bills G."/>
            <person name="Bluhm B."/>
            <person name="Cannon C."/>
            <person name="Castanera R."/>
            <person name="Culley D."/>
            <person name="Daum C."/>
            <person name="Ezra D."/>
            <person name="Gonzalez J."/>
            <person name="Henrissat B."/>
            <person name="Kuo A."/>
            <person name="Liang C."/>
            <person name="Lipzen A."/>
            <person name="Lutzoni F."/>
            <person name="Magnuson J."/>
            <person name="Mondo S."/>
            <person name="Nolan M."/>
            <person name="Ohm R."/>
            <person name="Pangilinan J."/>
            <person name="Park H.-J."/>
            <person name="Ramirez L."/>
            <person name="Alfaro M."/>
            <person name="Sun H."/>
            <person name="Tritt A."/>
            <person name="Yoshinaga Y."/>
            <person name="Zwiers L.-H."/>
            <person name="Turgeon B."/>
            <person name="Goodwin S."/>
            <person name="Spatafora J."/>
            <person name="Crous P."/>
            <person name="Grigoriev I."/>
        </authorList>
    </citation>
    <scope>NUCLEOTIDE SEQUENCE</scope>
    <source>
        <strain evidence="9">CBS 110217</strain>
    </source>
</reference>
<dbReference type="EMBL" id="ML978155">
    <property type="protein sequence ID" value="KAF2036388.1"/>
    <property type="molecule type" value="Genomic_DNA"/>
</dbReference>
<protein>
    <recommendedName>
        <fullName evidence="8">Rhodopsin domain-containing protein</fullName>
    </recommendedName>
</protein>
<proteinExistence type="inferred from homology"/>
<feature type="transmembrane region" description="Helical" evidence="7">
    <location>
        <begin position="124"/>
        <end position="147"/>
    </location>
</feature>
<feature type="domain" description="Rhodopsin" evidence="8">
    <location>
        <begin position="32"/>
        <end position="268"/>
    </location>
</feature>
<organism evidence="9 10">
    <name type="scientific">Setomelanomma holmii</name>
    <dbReference type="NCBI Taxonomy" id="210430"/>
    <lineage>
        <taxon>Eukaryota</taxon>
        <taxon>Fungi</taxon>
        <taxon>Dikarya</taxon>
        <taxon>Ascomycota</taxon>
        <taxon>Pezizomycotina</taxon>
        <taxon>Dothideomycetes</taxon>
        <taxon>Pleosporomycetidae</taxon>
        <taxon>Pleosporales</taxon>
        <taxon>Pleosporineae</taxon>
        <taxon>Phaeosphaeriaceae</taxon>
        <taxon>Setomelanomma</taxon>
    </lineage>
</organism>
<feature type="region of interest" description="Disordered" evidence="6">
    <location>
        <begin position="325"/>
        <end position="361"/>
    </location>
</feature>
<dbReference type="PANTHER" id="PTHR33048:SF161">
    <property type="entry name" value="INTEGRAL MEMBRANE PROTEIN"/>
    <property type="match status" value="1"/>
</dbReference>
<feature type="compositionally biased region" description="Polar residues" evidence="6">
    <location>
        <begin position="327"/>
        <end position="350"/>
    </location>
</feature>
<dbReference type="InterPro" id="IPR052337">
    <property type="entry name" value="SAT4-like"/>
</dbReference>
<feature type="transmembrane region" description="Helical" evidence="7">
    <location>
        <begin position="48"/>
        <end position="68"/>
    </location>
</feature>
<feature type="transmembrane region" description="Helical" evidence="7">
    <location>
        <begin position="88"/>
        <end position="112"/>
    </location>
</feature>
<evidence type="ECO:0000256" key="1">
    <source>
        <dbReference type="ARBA" id="ARBA00004141"/>
    </source>
</evidence>
<evidence type="ECO:0000256" key="4">
    <source>
        <dbReference type="ARBA" id="ARBA00023136"/>
    </source>
</evidence>
<keyword evidence="10" id="KW-1185">Reference proteome</keyword>
<evidence type="ECO:0000256" key="5">
    <source>
        <dbReference type="ARBA" id="ARBA00038359"/>
    </source>
</evidence>
<dbReference type="InterPro" id="IPR049326">
    <property type="entry name" value="Rhodopsin_dom_fungi"/>
</dbReference>
<evidence type="ECO:0000256" key="7">
    <source>
        <dbReference type="SAM" id="Phobius"/>
    </source>
</evidence>
<evidence type="ECO:0000256" key="2">
    <source>
        <dbReference type="ARBA" id="ARBA00022692"/>
    </source>
</evidence>
<feature type="region of interest" description="Disordered" evidence="6">
    <location>
        <begin position="277"/>
        <end position="302"/>
    </location>
</feature>
<feature type="compositionally biased region" description="Low complexity" evidence="6">
    <location>
        <begin position="277"/>
        <end position="294"/>
    </location>
</feature>